<evidence type="ECO:0000256" key="3">
    <source>
        <dbReference type="ARBA" id="ARBA00022475"/>
    </source>
</evidence>
<gene>
    <name evidence="6" type="ORF">IEC33019_4423</name>
</gene>
<feature type="transmembrane region" description="Helical" evidence="5">
    <location>
        <begin position="20"/>
        <end position="40"/>
    </location>
</feature>
<name>A0A1B2FCJ0_PSEPU</name>
<dbReference type="SUPFAM" id="SSF50956">
    <property type="entry name" value="Thermostable phytase (3-phytase)"/>
    <property type="match status" value="1"/>
</dbReference>
<protein>
    <submittedName>
        <fullName evidence="6">SdiA-regulated</fullName>
    </submittedName>
</protein>
<evidence type="ECO:0000256" key="5">
    <source>
        <dbReference type="SAM" id="Phobius"/>
    </source>
</evidence>
<dbReference type="Gene3D" id="2.120.10.30">
    <property type="entry name" value="TolB, C-terminal domain"/>
    <property type="match status" value="1"/>
</dbReference>
<evidence type="ECO:0000256" key="2">
    <source>
        <dbReference type="ARBA" id="ARBA00009852"/>
    </source>
</evidence>
<proteinExistence type="inferred from homology"/>
<keyword evidence="3" id="KW-1003">Cell membrane</keyword>
<dbReference type="AlphaFoldDB" id="A0A1B2FCJ0"/>
<dbReference type="RefSeq" id="WP_070092022.1">
    <property type="nucleotide sequence ID" value="NZ_CP016634.1"/>
</dbReference>
<sequence>MAFTTSAPVPPRKRGVFRRWQVWVGLVAVLGYILAVIMHWDDRAVLWVKERFENKVERSESVWLPDYVADIDAKVLPGMSDDEPSDLAFNPFTRTLLAVMGNNPFLVELSLEGDVLRKIPLEGWDNPEGVAVLANGQIAIVDERKHDMTVVTLDANTTSLTYADHPHHDLGKSANSNKGFEAIAWDPLRQRLLLGEERPPTLYAWNTDGKSPLKGEKQIVPSDQLDVRNLSALWVDPRTGHLLVLSADSHLLLELNEKGEQVSFMTLLGGFNGLKHTIPRAEGVATDDQGNLYMVSEPDLFYRFRKN</sequence>
<accession>A0A1B2FCJ0</accession>
<dbReference type="InterPro" id="IPR009722">
    <property type="entry name" value="YjiK/CarP"/>
</dbReference>
<evidence type="ECO:0000256" key="1">
    <source>
        <dbReference type="ARBA" id="ARBA00004236"/>
    </source>
</evidence>
<keyword evidence="4 5" id="KW-0472">Membrane</keyword>
<dbReference type="GO" id="GO:0005886">
    <property type="term" value="C:plasma membrane"/>
    <property type="evidence" value="ECO:0007669"/>
    <property type="project" value="UniProtKB-SubCell"/>
</dbReference>
<keyword evidence="5" id="KW-1133">Transmembrane helix</keyword>
<organism evidence="6">
    <name type="scientific">Pseudomonas putida</name>
    <name type="common">Arthrobacter siderocapsulatus</name>
    <dbReference type="NCBI Taxonomy" id="303"/>
    <lineage>
        <taxon>Bacteria</taxon>
        <taxon>Pseudomonadati</taxon>
        <taxon>Pseudomonadota</taxon>
        <taxon>Gammaproteobacteria</taxon>
        <taxon>Pseudomonadales</taxon>
        <taxon>Pseudomonadaceae</taxon>
        <taxon>Pseudomonas</taxon>
    </lineage>
</organism>
<evidence type="ECO:0000313" key="6">
    <source>
        <dbReference type="EMBL" id="ANY89930.1"/>
    </source>
</evidence>
<comment type="similarity">
    <text evidence="2">Belongs to the YjiK family.</text>
</comment>
<dbReference type="Pfam" id="PF06977">
    <property type="entry name" value="SdiA-regulated"/>
    <property type="match status" value="1"/>
</dbReference>
<dbReference type="InterPro" id="IPR011042">
    <property type="entry name" value="6-blade_b-propeller_TolB-like"/>
</dbReference>
<keyword evidence="5" id="KW-0812">Transmembrane</keyword>
<dbReference type="CDD" id="cd09971">
    <property type="entry name" value="SdiA-regulated"/>
    <property type="match status" value="1"/>
</dbReference>
<comment type="subcellular location">
    <subcellularLocation>
        <location evidence="1">Cell membrane</location>
    </subcellularLocation>
</comment>
<reference evidence="6" key="1">
    <citation type="submission" date="2016-07" db="EMBL/GenBank/DDBJ databases">
        <title>New class B carbapenemase carried by novel plasmid in Pseudomonas putida enviromental strain in eastern Amazonia.</title>
        <authorList>
            <person name="Souza C.O."/>
            <person name="Lima K.V."/>
            <person name="Brasiliense D.M."/>
            <person name="Perez-Chaparro P.J."/>
            <person name="Mamizuka E.M."/>
            <person name="Lima M.O."/>
            <person name="Lima L.N."/>
            <person name="McCulloch J.A."/>
        </authorList>
    </citation>
    <scope>NUCLEOTIDE SEQUENCE [LARGE SCALE GENOMIC DNA]</scope>
    <source>
        <strain evidence="6">IEC33019</strain>
    </source>
</reference>
<dbReference type="EMBL" id="CP016634">
    <property type="protein sequence ID" value="ANY89930.1"/>
    <property type="molecule type" value="Genomic_DNA"/>
</dbReference>
<evidence type="ECO:0000256" key="4">
    <source>
        <dbReference type="ARBA" id="ARBA00023136"/>
    </source>
</evidence>